<feature type="transmembrane region" description="Helical" evidence="1">
    <location>
        <begin position="49"/>
        <end position="78"/>
    </location>
</feature>
<proteinExistence type="predicted"/>
<accession>A0A2M4D145</accession>
<dbReference type="EMBL" id="GGFL01007122">
    <property type="protein sequence ID" value="MBW71300.1"/>
    <property type="molecule type" value="Transcribed_RNA"/>
</dbReference>
<name>A0A2M4D145_ANODA</name>
<keyword evidence="1" id="KW-0472">Membrane</keyword>
<sequence>MTPVPTEEGRLLPCVLWLCVSALVPVAVHARVFWMFFPQHPVVLTCREISFSLSLSLLFSLSISGFLSLSLSLSLHLFPCYLRALFHSCYSCTLSHWLASASLRYGSLSR</sequence>
<organism evidence="2">
    <name type="scientific">Anopheles darlingi</name>
    <name type="common">Mosquito</name>
    <dbReference type="NCBI Taxonomy" id="43151"/>
    <lineage>
        <taxon>Eukaryota</taxon>
        <taxon>Metazoa</taxon>
        <taxon>Ecdysozoa</taxon>
        <taxon>Arthropoda</taxon>
        <taxon>Hexapoda</taxon>
        <taxon>Insecta</taxon>
        <taxon>Pterygota</taxon>
        <taxon>Neoptera</taxon>
        <taxon>Endopterygota</taxon>
        <taxon>Diptera</taxon>
        <taxon>Nematocera</taxon>
        <taxon>Culicoidea</taxon>
        <taxon>Culicidae</taxon>
        <taxon>Anophelinae</taxon>
        <taxon>Anopheles</taxon>
    </lineage>
</organism>
<keyword evidence="1" id="KW-1133">Transmembrane helix</keyword>
<evidence type="ECO:0000256" key="1">
    <source>
        <dbReference type="SAM" id="Phobius"/>
    </source>
</evidence>
<evidence type="ECO:0000313" key="2">
    <source>
        <dbReference type="EMBL" id="MBW71300.1"/>
    </source>
</evidence>
<dbReference type="AlphaFoldDB" id="A0A2M4D145"/>
<protein>
    <submittedName>
        <fullName evidence="2">Uncharacterized protein</fullName>
    </submittedName>
</protein>
<feature type="transmembrane region" description="Helical" evidence="1">
    <location>
        <begin position="15"/>
        <end position="37"/>
    </location>
</feature>
<reference evidence="2" key="1">
    <citation type="submission" date="2018-01" db="EMBL/GenBank/DDBJ databases">
        <title>An insight into the sialome of Amazonian anophelines.</title>
        <authorList>
            <person name="Ribeiro J.M."/>
            <person name="Scarpassa V."/>
            <person name="Calvo E."/>
        </authorList>
    </citation>
    <scope>NUCLEOTIDE SEQUENCE</scope>
</reference>
<keyword evidence="1" id="KW-0812">Transmembrane</keyword>